<evidence type="ECO:0000256" key="2">
    <source>
        <dbReference type="ARBA" id="ARBA00022475"/>
    </source>
</evidence>
<dbReference type="eggNOG" id="COG0840">
    <property type="taxonomic scope" value="Bacteria"/>
</dbReference>
<evidence type="ECO:0000256" key="7">
    <source>
        <dbReference type="ARBA" id="ARBA00023224"/>
    </source>
</evidence>
<feature type="domain" description="Methyl-accepting transducer" evidence="11">
    <location>
        <begin position="390"/>
        <end position="626"/>
    </location>
</feature>
<keyword evidence="5 10" id="KW-1133">Transmembrane helix</keyword>
<dbReference type="CDD" id="cd06225">
    <property type="entry name" value="HAMP"/>
    <property type="match status" value="1"/>
</dbReference>
<dbReference type="PANTHER" id="PTHR32089:SF112">
    <property type="entry name" value="LYSOZYME-LIKE PROTEIN-RELATED"/>
    <property type="match status" value="1"/>
</dbReference>
<dbReference type="Pfam" id="PF00015">
    <property type="entry name" value="MCPsignal"/>
    <property type="match status" value="1"/>
</dbReference>
<dbReference type="GO" id="GO:0007165">
    <property type="term" value="P:signal transduction"/>
    <property type="evidence" value="ECO:0007669"/>
    <property type="project" value="UniProtKB-KW"/>
</dbReference>
<dbReference type="InterPro" id="IPR004089">
    <property type="entry name" value="MCPsignal_dom"/>
</dbReference>
<evidence type="ECO:0000313" key="14">
    <source>
        <dbReference type="Proteomes" id="UP000003240"/>
    </source>
</evidence>
<evidence type="ECO:0000256" key="6">
    <source>
        <dbReference type="ARBA" id="ARBA00023136"/>
    </source>
</evidence>
<keyword evidence="6 10" id="KW-0472">Membrane</keyword>
<evidence type="ECO:0000259" key="11">
    <source>
        <dbReference type="PROSITE" id="PS50111"/>
    </source>
</evidence>
<evidence type="ECO:0000259" key="12">
    <source>
        <dbReference type="PROSITE" id="PS50885"/>
    </source>
</evidence>
<keyword evidence="4 10" id="KW-0812">Transmembrane</keyword>
<proteinExistence type="inferred from homology"/>
<evidence type="ECO:0000256" key="1">
    <source>
        <dbReference type="ARBA" id="ARBA00004651"/>
    </source>
</evidence>
<feature type="domain" description="HAMP" evidence="12">
    <location>
        <begin position="318"/>
        <end position="371"/>
    </location>
</feature>
<dbReference type="Gene3D" id="3.30.450.20">
    <property type="entry name" value="PAS domain"/>
    <property type="match status" value="1"/>
</dbReference>
<dbReference type="PANTHER" id="PTHR32089">
    <property type="entry name" value="METHYL-ACCEPTING CHEMOTAXIS PROTEIN MCPB"/>
    <property type="match status" value="1"/>
</dbReference>
<dbReference type="CDD" id="cd11386">
    <property type="entry name" value="MCP_signal"/>
    <property type="match status" value="1"/>
</dbReference>
<keyword evidence="14" id="KW-1185">Reference proteome</keyword>
<protein>
    <submittedName>
        <fullName evidence="13">Methyl-accepting chemotaxis sensory transducer</fullName>
    </submittedName>
</protein>
<evidence type="ECO:0000256" key="9">
    <source>
        <dbReference type="PROSITE-ProRule" id="PRU00284"/>
    </source>
</evidence>
<evidence type="ECO:0000256" key="8">
    <source>
        <dbReference type="ARBA" id="ARBA00029447"/>
    </source>
</evidence>
<dbReference type="EMBL" id="AFGF01000065">
    <property type="protein sequence ID" value="EGO64317.1"/>
    <property type="molecule type" value="Genomic_DNA"/>
</dbReference>
<keyword evidence="2" id="KW-1003">Cell membrane</keyword>
<dbReference type="CDD" id="cd12914">
    <property type="entry name" value="PDC1_DGC_like"/>
    <property type="match status" value="1"/>
</dbReference>
<dbReference type="GO" id="GO:0006935">
    <property type="term" value="P:chemotaxis"/>
    <property type="evidence" value="ECO:0007669"/>
    <property type="project" value="UniProtKB-KW"/>
</dbReference>
<evidence type="ECO:0000256" key="3">
    <source>
        <dbReference type="ARBA" id="ARBA00022500"/>
    </source>
</evidence>
<keyword evidence="7 9" id="KW-0807">Transducer</keyword>
<comment type="similarity">
    <text evidence="8">Belongs to the methyl-accepting chemotaxis (MCP) protein family.</text>
</comment>
<evidence type="ECO:0000256" key="5">
    <source>
        <dbReference type="ARBA" id="ARBA00022989"/>
    </source>
</evidence>
<evidence type="ECO:0000256" key="10">
    <source>
        <dbReference type="SAM" id="Phobius"/>
    </source>
</evidence>
<reference evidence="13 14" key="1">
    <citation type="journal article" date="2011" name="EMBO J.">
        <title>Structural diversity of bacterial flagellar motors.</title>
        <authorList>
            <person name="Chen S."/>
            <person name="Beeby M."/>
            <person name="Murphy G.E."/>
            <person name="Leadbetter J.R."/>
            <person name="Hendrixson D.R."/>
            <person name="Briegel A."/>
            <person name="Li Z."/>
            <person name="Shi J."/>
            <person name="Tocheva E.I."/>
            <person name="Muller A."/>
            <person name="Dobro M.J."/>
            <person name="Jensen G.J."/>
        </authorList>
    </citation>
    <scope>NUCLEOTIDE SEQUENCE [LARGE SCALE GENOMIC DNA]</scope>
    <source>
        <strain evidence="13 14">DSM 6540</strain>
    </source>
</reference>
<evidence type="ECO:0000313" key="13">
    <source>
        <dbReference type="EMBL" id="EGO64317.1"/>
    </source>
</evidence>
<dbReference type="Proteomes" id="UP000003240">
    <property type="component" value="Unassembled WGS sequence"/>
</dbReference>
<dbReference type="Pfam" id="PF00672">
    <property type="entry name" value="HAMP"/>
    <property type="match status" value="1"/>
</dbReference>
<accession>F7NI10</accession>
<sequence>MKITSIHLRLMLLLLPCFLLSFGLLSGVSYYLSSQALSQSLDETAQAVETDYTRRIESYIHEAIVQQQAFAMLPGLRNPSDRLQLTATLTDCKNNSQYLESSVFIAQDGNAVRSDGSSVYLGDRDYFRKVIATQKPVVSELLLSKTTGKLAFNVAVPVVNNGNIAGVLTGSFAIDKLNVLIKDLKWLKSGYGLIASANGLVLAHARQPDLVGKLNLTEKISGSDVNLQQTMQDDRMLHMFKTSAETGQMVMGVYDFNGIPRIAQMSAVDLPGGQRWILVLTAPESEARQPLVVLTRGMIGVMLFCLLLTVGAIIFISRHIAAPIRRLRDETLELTNGDLRERPLTIATQDEIGQLAAGVVHLRGNWRDVIGRVLSDAGHVAAASEELTAGAQQSANAANQVAGSITTIAQGAASQAEASSRIAAVTQDLAAKTRELAMTADTIAGLAHSASQAAGQGQQAISQAIGQMRTIGDNSAVISAAMDELNTGSREINEIVTLIASIASQTNLLALNAAIEAARAGENGRGFAVVAEEVRKLAEQSSEAADKINQLIGQNQVNMDRATTATQTGVGSIRSGVELVGSAGDTFSAIAADVLNLSAQIDTISASIQQTVTATQSLAVATGEIDASAKTATAEAETVSAATEEQSASMEEIAASSQNLATLAASLQSSVARFQM</sequence>
<dbReference type="PROSITE" id="PS50885">
    <property type="entry name" value="HAMP"/>
    <property type="match status" value="1"/>
</dbReference>
<comment type="subcellular location">
    <subcellularLocation>
        <location evidence="1">Cell membrane</location>
        <topology evidence="1">Multi-pass membrane protein</topology>
    </subcellularLocation>
</comment>
<dbReference type="InterPro" id="IPR033479">
    <property type="entry name" value="dCache_1"/>
</dbReference>
<dbReference type="SMART" id="SM00283">
    <property type="entry name" value="MA"/>
    <property type="match status" value="1"/>
</dbReference>
<feature type="transmembrane region" description="Helical" evidence="10">
    <location>
        <begin position="297"/>
        <end position="316"/>
    </location>
</feature>
<dbReference type="CDD" id="cd12912">
    <property type="entry name" value="PDC2_MCP_like"/>
    <property type="match status" value="1"/>
</dbReference>
<dbReference type="Pfam" id="PF02743">
    <property type="entry name" value="dCache_1"/>
    <property type="match status" value="1"/>
</dbReference>
<comment type="caution">
    <text evidence="13">The sequence shown here is derived from an EMBL/GenBank/DDBJ whole genome shotgun (WGS) entry which is preliminary data.</text>
</comment>
<dbReference type="GO" id="GO:0005886">
    <property type="term" value="C:plasma membrane"/>
    <property type="evidence" value="ECO:0007669"/>
    <property type="project" value="UniProtKB-SubCell"/>
</dbReference>
<keyword evidence="3" id="KW-0145">Chemotaxis</keyword>
<evidence type="ECO:0000256" key="4">
    <source>
        <dbReference type="ARBA" id="ARBA00022692"/>
    </source>
</evidence>
<dbReference type="SUPFAM" id="SSF58104">
    <property type="entry name" value="Methyl-accepting chemotaxis protein (MCP) signaling domain"/>
    <property type="match status" value="1"/>
</dbReference>
<dbReference type="AlphaFoldDB" id="F7NI10"/>
<name>F7NI10_9FIRM</name>
<dbReference type="OrthoDB" id="9810264at2"/>
<gene>
    <name evidence="13" type="ORF">ALO_08540</name>
</gene>
<organism evidence="13 14">
    <name type="scientific">Acetonema longum DSM 6540</name>
    <dbReference type="NCBI Taxonomy" id="1009370"/>
    <lineage>
        <taxon>Bacteria</taxon>
        <taxon>Bacillati</taxon>
        <taxon>Bacillota</taxon>
        <taxon>Negativicutes</taxon>
        <taxon>Acetonemataceae</taxon>
        <taxon>Acetonema</taxon>
    </lineage>
</organism>
<dbReference type="RefSeq" id="WP_004094655.1">
    <property type="nucleotide sequence ID" value="NZ_AFGF01000065.1"/>
</dbReference>
<dbReference type="Gene3D" id="6.10.340.10">
    <property type="match status" value="1"/>
</dbReference>
<dbReference type="InterPro" id="IPR003660">
    <property type="entry name" value="HAMP_dom"/>
</dbReference>
<dbReference type="Gene3D" id="1.10.287.950">
    <property type="entry name" value="Methyl-accepting chemotaxis protein"/>
    <property type="match status" value="1"/>
</dbReference>
<dbReference type="PROSITE" id="PS50111">
    <property type="entry name" value="CHEMOTAXIS_TRANSDUC_2"/>
    <property type="match status" value="1"/>
</dbReference>
<dbReference type="SMART" id="SM00304">
    <property type="entry name" value="HAMP"/>
    <property type="match status" value="1"/>
</dbReference>
<dbReference type="STRING" id="1009370.ALO_08540"/>